<dbReference type="InterPro" id="IPR047109">
    <property type="entry name" value="CAD-like"/>
</dbReference>
<keyword evidence="3" id="KW-0862">Zinc</keyword>
<comment type="cofactor">
    <cofactor evidence="1">
        <name>Zn(2+)</name>
        <dbReference type="ChEBI" id="CHEBI:29105"/>
    </cofactor>
</comment>
<dbReference type="PANTHER" id="PTHR42683">
    <property type="entry name" value="ALDEHYDE REDUCTASE"/>
    <property type="match status" value="1"/>
</dbReference>
<evidence type="ECO:0000259" key="5">
    <source>
        <dbReference type="Pfam" id="PF00107"/>
    </source>
</evidence>
<evidence type="ECO:0000313" key="7">
    <source>
        <dbReference type="EMBL" id="CAH7670935.1"/>
    </source>
</evidence>
<evidence type="ECO:0000256" key="2">
    <source>
        <dbReference type="ARBA" id="ARBA00022723"/>
    </source>
</evidence>
<sequence>MYESESVPEAFLGYAALSEESGKNLDLQPWKYKPQKWCEDYVDIKIINTSICGSCIHTLSNGWPSPTSYPAICGHEIVGRVVKAGTNTSHRIGDRVGIGAQSGSCGSCELCKADLDQFCEKGMVLTYQGKWPDGTVAQGGFSNYIRVHGKFAIPIPKDMPSDIAAPLMCAGITTYSPIKKGAGPGKKVAVVGIGGLGHLGIQWSIALGSETYALSRSESKKKDAVKMGLNPENYIVTSDREATVKKWSSKFDLILCTSSEANLPLEDLYFPLLRSQGKLTLVGLPEEKIPAISAHSLVIKEISFGGSFIGSPALIKEMLEVAVKHKVQAWTTTHPMSEVSQKVKDMRDGKALYRYVMVN</sequence>
<organism evidence="7 8">
    <name type="scientific">Phakopsora pachyrhizi</name>
    <name type="common">Asian soybean rust disease fungus</name>
    <dbReference type="NCBI Taxonomy" id="170000"/>
    <lineage>
        <taxon>Eukaryota</taxon>
        <taxon>Fungi</taxon>
        <taxon>Dikarya</taxon>
        <taxon>Basidiomycota</taxon>
        <taxon>Pucciniomycotina</taxon>
        <taxon>Pucciniomycetes</taxon>
        <taxon>Pucciniales</taxon>
        <taxon>Phakopsoraceae</taxon>
        <taxon>Phakopsora</taxon>
    </lineage>
</organism>
<keyword evidence="2" id="KW-0479">Metal-binding</keyword>
<dbReference type="Pfam" id="PF08240">
    <property type="entry name" value="ADH_N"/>
    <property type="match status" value="1"/>
</dbReference>
<evidence type="ECO:0000256" key="4">
    <source>
        <dbReference type="ARBA" id="ARBA00023002"/>
    </source>
</evidence>
<dbReference type="Gene3D" id="3.40.50.720">
    <property type="entry name" value="NAD(P)-binding Rossmann-like Domain"/>
    <property type="match status" value="1"/>
</dbReference>
<dbReference type="Gene3D" id="3.90.180.10">
    <property type="entry name" value="Medium-chain alcohol dehydrogenases, catalytic domain"/>
    <property type="match status" value="1"/>
</dbReference>
<comment type="caution">
    <text evidence="7">The sequence shown here is derived from an EMBL/GenBank/DDBJ whole genome shotgun (WGS) entry which is preliminary data.</text>
</comment>
<protein>
    <submittedName>
        <fullName evidence="7">Chaperonin 10-like protein</fullName>
    </submittedName>
</protein>
<dbReference type="InterPro" id="IPR013154">
    <property type="entry name" value="ADH-like_N"/>
</dbReference>
<evidence type="ECO:0000259" key="6">
    <source>
        <dbReference type="Pfam" id="PF08240"/>
    </source>
</evidence>
<dbReference type="GO" id="GO:0046872">
    <property type="term" value="F:metal ion binding"/>
    <property type="evidence" value="ECO:0007669"/>
    <property type="project" value="UniProtKB-KW"/>
</dbReference>
<evidence type="ECO:0000256" key="1">
    <source>
        <dbReference type="ARBA" id="ARBA00001947"/>
    </source>
</evidence>
<name>A0AAV0APD0_PHAPC</name>
<evidence type="ECO:0000256" key="3">
    <source>
        <dbReference type="ARBA" id="ARBA00022833"/>
    </source>
</evidence>
<feature type="domain" description="Alcohol dehydrogenase-like N-terminal" evidence="6">
    <location>
        <begin position="40"/>
        <end position="157"/>
    </location>
</feature>
<dbReference type="SUPFAM" id="SSF51735">
    <property type="entry name" value="NAD(P)-binding Rossmann-fold domains"/>
    <property type="match status" value="1"/>
</dbReference>
<dbReference type="FunFam" id="3.40.50.720:FF:000022">
    <property type="entry name" value="Cinnamyl alcohol dehydrogenase"/>
    <property type="match status" value="1"/>
</dbReference>
<feature type="domain" description="Alcohol dehydrogenase-like C-terminal" evidence="5">
    <location>
        <begin position="195"/>
        <end position="321"/>
    </location>
</feature>
<dbReference type="AlphaFoldDB" id="A0AAV0APD0"/>
<keyword evidence="4" id="KW-0560">Oxidoreductase</keyword>
<dbReference type="EMBL" id="CALTRL010001095">
    <property type="protein sequence ID" value="CAH7670935.1"/>
    <property type="molecule type" value="Genomic_DNA"/>
</dbReference>
<dbReference type="GO" id="GO:0016616">
    <property type="term" value="F:oxidoreductase activity, acting on the CH-OH group of donors, NAD or NADP as acceptor"/>
    <property type="evidence" value="ECO:0007669"/>
    <property type="project" value="InterPro"/>
</dbReference>
<dbReference type="SUPFAM" id="SSF50129">
    <property type="entry name" value="GroES-like"/>
    <property type="match status" value="1"/>
</dbReference>
<dbReference type="InterPro" id="IPR036291">
    <property type="entry name" value="NAD(P)-bd_dom_sf"/>
</dbReference>
<gene>
    <name evidence="7" type="ORF">PPACK8108_LOCUS5685</name>
</gene>
<dbReference type="Proteomes" id="UP001153365">
    <property type="component" value="Unassembled WGS sequence"/>
</dbReference>
<keyword evidence="8" id="KW-1185">Reference proteome</keyword>
<accession>A0AAV0APD0</accession>
<reference evidence="7" key="1">
    <citation type="submission" date="2022-06" db="EMBL/GenBank/DDBJ databases">
        <authorList>
            <consortium name="SYNGENTA / RWTH Aachen University"/>
        </authorList>
    </citation>
    <scope>NUCLEOTIDE SEQUENCE</scope>
</reference>
<dbReference type="InterPro" id="IPR013149">
    <property type="entry name" value="ADH-like_C"/>
</dbReference>
<dbReference type="InterPro" id="IPR011032">
    <property type="entry name" value="GroES-like_sf"/>
</dbReference>
<dbReference type="CDD" id="cd05283">
    <property type="entry name" value="CAD1"/>
    <property type="match status" value="1"/>
</dbReference>
<dbReference type="Pfam" id="PF00107">
    <property type="entry name" value="ADH_zinc_N"/>
    <property type="match status" value="1"/>
</dbReference>
<evidence type="ECO:0000313" key="8">
    <source>
        <dbReference type="Proteomes" id="UP001153365"/>
    </source>
</evidence>
<proteinExistence type="predicted"/>